<name>A0A2Z6ZZW8_9LAMI</name>
<protein>
    <submittedName>
        <fullName evidence="1">Uncharacterized protein</fullName>
    </submittedName>
</protein>
<proteinExistence type="predicted"/>
<organism evidence="1 2">
    <name type="scientific">Dorcoceras hygrometricum</name>
    <dbReference type="NCBI Taxonomy" id="472368"/>
    <lineage>
        <taxon>Eukaryota</taxon>
        <taxon>Viridiplantae</taxon>
        <taxon>Streptophyta</taxon>
        <taxon>Embryophyta</taxon>
        <taxon>Tracheophyta</taxon>
        <taxon>Spermatophyta</taxon>
        <taxon>Magnoliopsida</taxon>
        <taxon>eudicotyledons</taxon>
        <taxon>Gunneridae</taxon>
        <taxon>Pentapetalae</taxon>
        <taxon>asterids</taxon>
        <taxon>lamiids</taxon>
        <taxon>Lamiales</taxon>
        <taxon>Gesneriaceae</taxon>
        <taxon>Didymocarpoideae</taxon>
        <taxon>Trichosporeae</taxon>
        <taxon>Loxocarpinae</taxon>
        <taxon>Dorcoceras</taxon>
    </lineage>
</organism>
<evidence type="ECO:0000313" key="1">
    <source>
        <dbReference type="EMBL" id="KZV14719.1"/>
    </source>
</evidence>
<gene>
    <name evidence="1" type="ORF">F511_41360</name>
</gene>
<sequence length="90" mass="9620">MSNQRRAISIGGIVGARRLVARQRVLVGHLGIPLRACLDSPRQPCARCAAPAVAHGRACHERLCAPHATLNAVRYREHVRCPCGAIAAHG</sequence>
<dbReference type="Proteomes" id="UP000250235">
    <property type="component" value="Unassembled WGS sequence"/>
</dbReference>
<dbReference type="EMBL" id="KV020228">
    <property type="protein sequence ID" value="KZV14719.1"/>
    <property type="molecule type" value="Genomic_DNA"/>
</dbReference>
<reference evidence="1 2" key="1">
    <citation type="journal article" date="2015" name="Proc. Natl. Acad. Sci. U.S.A.">
        <title>The resurrection genome of Boea hygrometrica: A blueprint for survival of dehydration.</title>
        <authorList>
            <person name="Xiao L."/>
            <person name="Yang G."/>
            <person name="Zhang L."/>
            <person name="Yang X."/>
            <person name="Zhao S."/>
            <person name="Ji Z."/>
            <person name="Zhou Q."/>
            <person name="Hu M."/>
            <person name="Wang Y."/>
            <person name="Chen M."/>
            <person name="Xu Y."/>
            <person name="Jin H."/>
            <person name="Xiao X."/>
            <person name="Hu G."/>
            <person name="Bao F."/>
            <person name="Hu Y."/>
            <person name="Wan P."/>
            <person name="Li L."/>
            <person name="Deng X."/>
            <person name="Kuang T."/>
            <person name="Xiang C."/>
            <person name="Zhu J.K."/>
            <person name="Oliver M.J."/>
            <person name="He Y."/>
        </authorList>
    </citation>
    <scope>NUCLEOTIDE SEQUENCE [LARGE SCALE GENOMIC DNA]</scope>
    <source>
        <strain evidence="2">cv. XS01</strain>
    </source>
</reference>
<dbReference type="AlphaFoldDB" id="A0A2Z6ZZW8"/>
<keyword evidence="2" id="KW-1185">Reference proteome</keyword>
<accession>A0A2Z6ZZW8</accession>
<evidence type="ECO:0000313" key="2">
    <source>
        <dbReference type="Proteomes" id="UP000250235"/>
    </source>
</evidence>